<evidence type="ECO:0000259" key="5">
    <source>
        <dbReference type="PROSITE" id="PS50853"/>
    </source>
</evidence>
<comment type="caution">
    <text evidence="7">The sequence shown here is derived from an EMBL/GenBank/DDBJ whole genome shotgun (WGS) entry which is preliminary data.</text>
</comment>
<dbReference type="Proteomes" id="UP001174909">
    <property type="component" value="Unassembled WGS sequence"/>
</dbReference>
<accession>A0AA35RWY6</accession>
<organism evidence="7 8">
    <name type="scientific">Geodia barretti</name>
    <name type="common">Barrett's horny sponge</name>
    <dbReference type="NCBI Taxonomy" id="519541"/>
    <lineage>
        <taxon>Eukaryota</taxon>
        <taxon>Metazoa</taxon>
        <taxon>Porifera</taxon>
        <taxon>Demospongiae</taxon>
        <taxon>Heteroscleromorpha</taxon>
        <taxon>Tetractinellida</taxon>
        <taxon>Astrophorina</taxon>
        <taxon>Geodiidae</taxon>
        <taxon>Geodia</taxon>
    </lineage>
</organism>
<dbReference type="InterPro" id="IPR027417">
    <property type="entry name" value="P-loop_NTPase"/>
</dbReference>
<dbReference type="PANTHER" id="PTHR10751">
    <property type="entry name" value="GUANYLATE BINDING PROTEIN"/>
    <property type="match status" value="1"/>
</dbReference>
<dbReference type="InterPro" id="IPR036543">
    <property type="entry name" value="Guanylate-bd_C_sf"/>
</dbReference>
<dbReference type="Gene3D" id="1.20.1000.10">
    <property type="entry name" value="Guanylate-binding protein, C-terminal domain"/>
    <property type="match status" value="1"/>
</dbReference>
<dbReference type="Gene3D" id="3.40.50.300">
    <property type="entry name" value="P-loop containing nucleotide triphosphate hydrolases"/>
    <property type="match status" value="2"/>
</dbReference>
<dbReference type="Pfam" id="PF02263">
    <property type="entry name" value="GBP"/>
    <property type="match status" value="2"/>
</dbReference>
<protein>
    <submittedName>
        <fullName evidence="7">Guanylate-binding protein 3</fullName>
    </submittedName>
</protein>
<dbReference type="InterPro" id="IPR003961">
    <property type="entry name" value="FN3_dom"/>
</dbReference>
<dbReference type="CDD" id="cd00063">
    <property type="entry name" value="FN3"/>
    <property type="match status" value="1"/>
</dbReference>
<keyword evidence="2" id="KW-0378">Hydrolase</keyword>
<dbReference type="Gene3D" id="2.60.40.10">
    <property type="entry name" value="Immunoglobulins"/>
    <property type="match status" value="1"/>
</dbReference>
<sequence length="616" mass="67516">MAVLSICGPYRSGKSYFISRVLGSPGAFRLGHSMQACTRGIWMATTVLECPDFAVVFLDTEGIDAVGASETMAMSLLTLTTLLSSFLIYNSKKCGESESVRVKKGFFPHFLWLLRDVSLKMTDREGKELAPTQFLHTRVFASESGELTDLGKSLVSLFPSLECATLPIPSTKRDIIRGIVEQQDKLKPAFNAAVDALIQQVLQKVAPKTAIDGTTTVTGKALAALARSYVEAVNRPGALPDLDQGWQAVVRLELKEVSYKLVREYEREMEAALVGNLPMEERYFLRIHEKTLNRKKSVLREEICRVNPLHSSHEEVQPLLDQLEQDIATWSEPSDNGGRKVTGGPLYCFTIRNFTASRKHSEILFNYLVKDSKVMQKFENAVRKSVSLDVESDIKGIEVKYHTRAIGPAASEVLERGLSELNQLSETLKRIPSAPRNVQVIGKGSDRIKLSWDTPEQNPDAVEEYVAYKRIEGEEWEEAERTENTRVLVKGLESCTKYELCVLATNSHIVSLMQSGVDAATKATVADGALNGALACLPGVGVILTAAGKLKPTQQEPLPADSRNTNRDCRIDKAARLAAIPLCLPALIFLAPLAPVGAVVCAVGAVGNQVGDLTEE</sequence>
<keyword evidence="1" id="KW-0547">Nucleotide-binding</keyword>
<dbReference type="SUPFAM" id="SSF52540">
    <property type="entry name" value="P-loop containing nucleoside triphosphate hydrolases"/>
    <property type="match status" value="1"/>
</dbReference>
<dbReference type="InterPro" id="IPR003191">
    <property type="entry name" value="Guanylate-bd/ATL_C"/>
</dbReference>
<evidence type="ECO:0000256" key="4">
    <source>
        <dbReference type="PROSITE-ProRule" id="PRU01052"/>
    </source>
</evidence>
<proteinExistence type="inferred from homology"/>
<keyword evidence="3" id="KW-0342">GTP-binding</keyword>
<dbReference type="SUPFAM" id="SSF48340">
    <property type="entry name" value="Interferon-induced guanylate-binding protein 1 (GBP1), C-terminal domain"/>
    <property type="match status" value="1"/>
</dbReference>
<dbReference type="PROSITE" id="PS50853">
    <property type="entry name" value="FN3"/>
    <property type="match status" value="1"/>
</dbReference>
<evidence type="ECO:0000256" key="3">
    <source>
        <dbReference type="ARBA" id="ARBA00023134"/>
    </source>
</evidence>
<evidence type="ECO:0000313" key="8">
    <source>
        <dbReference type="Proteomes" id="UP001174909"/>
    </source>
</evidence>
<dbReference type="AlphaFoldDB" id="A0AA35RWY6"/>
<evidence type="ECO:0000256" key="1">
    <source>
        <dbReference type="ARBA" id="ARBA00022741"/>
    </source>
</evidence>
<keyword evidence="8" id="KW-1185">Reference proteome</keyword>
<dbReference type="GO" id="GO:0005525">
    <property type="term" value="F:GTP binding"/>
    <property type="evidence" value="ECO:0007669"/>
    <property type="project" value="UniProtKB-KW"/>
</dbReference>
<feature type="domain" description="Fibronectin type-III" evidence="5">
    <location>
        <begin position="434"/>
        <end position="524"/>
    </location>
</feature>
<dbReference type="Pfam" id="PF00041">
    <property type="entry name" value="fn3"/>
    <property type="match status" value="1"/>
</dbReference>
<dbReference type="Pfam" id="PF02841">
    <property type="entry name" value="GBP_C"/>
    <property type="match status" value="1"/>
</dbReference>
<evidence type="ECO:0000313" key="7">
    <source>
        <dbReference type="EMBL" id="CAI8018742.1"/>
    </source>
</evidence>
<evidence type="ECO:0000259" key="6">
    <source>
        <dbReference type="PROSITE" id="PS51715"/>
    </source>
</evidence>
<name>A0AA35RWY6_GEOBA</name>
<reference evidence="7" key="1">
    <citation type="submission" date="2023-03" db="EMBL/GenBank/DDBJ databases">
        <authorList>
            <person name="Steffen K."/>
            <person name="Cardenas P."/>
        </authorList>
    </citation>
    <scope>NUCLEOTIDE SEQUENCE</scope>
</reference>
<dbReference type="EMBL" id="CASHTH010001710">
    <property type="protein sequence ID" value="CAI8018742.1"/>
    <property type="molecule type" value="Genomic_DNA"/>
</dbReference>
<dbReference type="InterPro" id="IPR015894">
    <property type="entry name" value="Guanylate-bd_N"/>
</dbReference>
<evidence type="ECO:0000256" key="2">
    <source>
        <dbReference type="ARBA" id="ARBA00022801"/>
    </source>
</evidence>
<dbReference type="InterPro" id="IPR036116">
    <property type="entry name" value="FN3_sf"/>
</dbReference>
<gene>
    <name evidence="7" type="ORF">GBAR_LOCUS11354</name>
</gene>
<dbReference type="InterPro" id="IPR030386">
    <property type="entry name" value="G_GB1_RHD3_dom"/>
</dbReference>
<dbReference type="GO" id="GO:0003924">
    <property type="term" value="F:GTPase activity"/>
    <property type="evidence" value="ECO:0007669"/>
    <property type="project" value="InterPro"/>
</dbReference>
<dbReference type="InterPro" id="IPR013783">
    <property type="entry name" value="Ig-like_fold"/>
</dbReference>
<comment type="similarity">
    <text evidence="4">Belongs to the TRAFAC class dynamin-like GTPase superfamily. GB1/RHD3 GTPase family.</text>
</comment>
<dbReference type="SMART" id="SM00060">
    <property type="entry name" value="FN3"/>
    <property type="match status" value="1"/>
</dbReference>
<feature type="domain" description="GB1/RHD3-type G" evidence="6">
    <location>
        <begin position="1"/>
        <end position="125"/>
    </location>
</feature>
<dbReference type="SUPFAM" id="SSF49265">
    <property type="entry name" value="Fibronectin type III"/>
    <property type="match status" value="1"/>
</dbReference>
<dbReference type="PROSITE" id="PS51715">
    <property type="entry name" value="G_GB1_RHD3"/>
    <property type="match status" value="1"/>
</dbReference>